<feature type="transmembrane region" description="Helical" evidence="1">
    <location>
        <begin position="309"/>
        <end position="326"/>
    </location>
</feature>
<evidence type="ECO:0000259" key="2">
    <source>
        <dbReference type="Pfam" id="PF04069"/>
    </source>
</evidence>
<feature type="transmembrane region" description="Helical" evidence="1">
    <location>
        <begin position="7"/>
        <end position="26"/>
    </location>
</feature>
<dbReference type="Pfam" id="PF04069">
    <property type="entry name" value="OpuAC"/>
    <property type="match status" value="1"/>
</dbReference>
<protein>
    <recommendedName>
        <fullName evidence="2">ABC-type glycine betaine transport system substrate-binding domain-containing protein</fullName>
    </recommendedName>
</protein>
<evidence type="ECO:0000313" key="4">
    <source>
        <dbReference type="Proteomes" id="UP000252558"/>
    </source>
</evidence>
<organism evidence="3 4">
    <name type="scientific">Corallincola holothuriorum</name>
    <dbReference type="NCBI Taxonomy" id="2282215"/>
    <lineage>
        <taxon>Bacteria</taxon>
        <taxon>Pseudomonadati</taxon>
        <taxon>Pseudomonadota</taxon>
        <taxon>Gammaproteobacteria</taxon>
        <taxon>Alteromonadales</taxon>
        <taxon>Psychromonadaceae</taxon>
        <taxon>Corallincola</taxon>
    </lineage>
</organism>
<dbReference type="GO" id="GO:0043190">
    <property type="term" value="C:ATP-binding cassette (ABC) transporter complex"/>
    <property type="evidence" value="ECO:0007669"/>
    <property type="project" value="InterPro"/>
</dbReference>
<dbReference type="GO" id="GO:0022857">
    <property type="term" value="F:transmembrane transporter activity"/>
    <property type="evidence" value="ECO:0007669"/>
    <property type="project" value="InterPro"/>
</dbReference>
<feature type="transmembrane region" description="Helical" evidence="1">
    <location>
        <begin position="224"/>
        <end position="241"/>
    </location>
</feature>
<keyword evidence="1" id="KW-1133">Transmembrane helix</keyword>
<feature type="transmembrane region" description="Helical" evidence="1">
    <location>
        <begin position="521"/>
        <end position="541"/>
    </location>
</feature>
<dbReference type="OrthoDB" id="9787902at2"/>
<dbReference type="EMBL" id="QPID01000007">
    <property type="protein sequence ID" value="RCU49206.1"/>
    <property type="molecule type" value="Genomic_DNA"/>
</dbReference>
<feature type="transmembrane region" description="Helical" evidence="1">
    <location>
        <begin position="144"/>
        <end position="162"/>
    </location>
</feature>
<dbReference type="RefSeq" id="WP_114338766.1">
    <property type="nucleotide sequence ID" value="NZ_QPID01000007.1"/>
</dbReference>
<dbReference type="AlphaFoldDB" id="A0A368NG67"/>
<feature type="transmembrane region" description="Helical" evidence="1">
    <location>
        <begin position="110"/>
        <end position="132"/>
    </location>
</feature>
<feature type="transmembrane region" description="Helical" evidence="1">
    <location>
        <begin position="84"/>
        <end position="104"/>
    </location>
</feature>
<evidence type="ECO:0000313" key="3">
    <source>
        <dbReference type="EMBL" id="RCU49206.1"/>
    </source>
</evidence>
<gene>
    <name evidence="3" type="ORF">DU002_12715</name>
</gene>
<comment type="caution">
    <text evidence="3">The sequence shown here is derived from an EMBL/GenBank/DDBJ whole genome shotgun (WGS) entry which is preliminary data.</text>
</comment>
<feature type="transmembrane region" description="Helical" evidence="1">
    <location>
        <begin position="38"/>
        <end position="63"/>
    </location>
</feature>
<feature type="transmembrane region" description="Helical" evidence="1">
    <location>
        <begin position="601"/>
        <end position="620"/>
    </location>
</feature>
<dbReference type="InterPro" id="IPR007210">
    <property type="entry name" value="ABC_Gly_betaine_transp_sub-bd"/>
</dbReference>
<feature type="transmembrane region" description="Helical" evidence="1">
    <location>
        <begin position="285"/>
        <end position="303"/>
    </location>
</feature>
<keyword evidence="4" id="KW-1185">Reference proteome</keyword>
<feature type="transmembrane region" description="Helical" evidence="1">
    <location>
        <begin position="253"/>
        <end position="273"/>
    </location>
</feature>
<dbReference type="SUPFAM" id="SSF53850">
    <property type="entry name" value="Periplasmic binding protein-like II"/>
    <property type="match status" value="1"/>
</dbReference>
<evidence type="ECO:0000256" key="1">
    <source>
        <dbReference type="SAM" id="Phobius"/>
    </source>
</evidence>
<keyword evidence="1" id="KW-0812">Transmembrane</keyword>
<dbReference type="Proteomes" id="UP000252558">
    <property type="component" value="Unassembled WGS sequence"/>
</dbReference>
<keyword evidence="1" id="KW-0472">Membrane</keyword>
<sequence length="944" mass="105059">MHSIFSGLFRHPVALMITAVGLWMLYPPVVNYLVDQTSVFYVAAVAHSFAAICTLACVATLFIGKDKIRLANVATPATFKTVSAPTLFSGILICANHLLLYAALSVSEEFDVIAILVFETWPILFFYIDSALRRDKRKTSINDYVFSGAAFAGFLVLTAPNVDIADWLLLDSPMLKTMGLAAAGGLAMAINCYFRMKCMDAWSAISEQRSLNLSSFKRGLLTEAGVRLVAAPLLILVLLYSGETIPSTSMSNLLLLAFVGIVILALGSLLYDLSVFNADNASISALWYLMPVGAVLILAVMQGRMLNQYEAVASALIVSSNIFLALKYPLRSSLLVLFVSVCTIGIWILFAPVATINHYYDLLAVSTVFFVLLATFALDRTTSLNRERESLLGEFNEQVIGLLEQRSATDEGQDKGCLPPAYLSEIKQYVLWNMHSFLRAFSSFQQLASNQKTAESIKYSVLPQLKQDEEVRERVLGLFKVGDKLLTMESDRIPPEEFVILILLGATNVFFSLVFRPDTLSAGLFALIVGASMIYLLLIIFERDRYAQIRHDHAMVCTNLVTYVEQQLPDKDEATTEQTLKQEIHQAITLKSGNIETRGRAYWIFSVFAFLFFGFGYGFLYESLQEQRSLETSPLTSTRSIQETEINIALLDWPAAQIKSHILAGIINHHTELNASVISVSSEQAFRAMDDEDGIIDIHPDLWVENNPDMIRRYVKAFGSVALGQQSVTGSQGLCYTDFTSAHPISMSDLSSPAIAKQFDLSGDGKGDIWVGAKGWASVDIEQRRLSAYGLDSHYNYHVFDPDVLQMLVERNNQSQKASLFFCYYPDALFIDQHVHFLNESTHDAKNWAAILQPRHSKAPSTGTSWPKTHIKLAYRSSLATKSHELVTLLNSFAISNEELVTMMAQVKAGQPTEEVAQQWISNHQDTVLEWLTGFRLPEKDQVN</sequence>
<dbReference type="Gene3D" id="3.10.105.10">
    <property type="entry name" value="Dipeptide-binding Protein, Domain 3"/>
    <property type="match status" value="1"/>
</dbReference>
<name>A0A368NG67_9GAMM</name>
<reference evidence="3 4" key="1">
    <citation type="submission" date="2018-07" db="EMBL/GenBank/DDBJ databases">
        <title>Corallincola holothuriorum sp. nov., a new facultative anaerobe isolated from sea cucumber Apostichopus japonicus.</title>
        <authorList>
            <person name="Xia H."/>
        </authorList>
    </citation>
    <scope>NUCLEOTIDE SEQUENCE [LARGE SCALE GENOMIC DNA]</scope>
    <source>
        <strain evidence="3 4">C4</strain>
    </source>
</reference>
<dbReference type="Gene3D" id="3.40.190.100">
    <property type="entry name" value="Glycine betaine-binding periplasmic protein, domain 2"/>
    <property type="match status" value="1"/>
</dbReference>
<feature type="transmembrane region" description="Helical" evidence="1">
    <location>
        <begin position="359"/>
        <end position="378"/>
    </location>
</feature>
<feature type="transmembrane region" description="Helical" evidence="1">
    <location>
        <begin position="174"/>
        <end position="194"/>
    </location>
</feature>
<feature type="domain" description="ABC-type glycine betaine transport system substrate-binding" evidence="2">
    <location>
        <begin position="645"/>
        <end position="922"/>
    </location>
</feature>
<proteinExistence type="predicted"/>
<feature type="transmembrane region" description="Helical" evidence="1">
    <location>
        <begin position="333"/>
        <end position="353"/>
    </location>
</feature>
<accession>A0A368NG67</accession>
<feature type="transmembrane region" description="Helical" evidence="1">
    <location>
        <begin position="498"/>
        <end position="515"/>
    </location>
</feature>